<dbReference type="Gene3D" id="2.60.40.10">
    <property type="entry name" value="Immunoglobulins"/>
    <property type="match status" value="1"/>
</dbReference>
<organism evidence="3 4">
    <name type="scientific">Alkalispirochaeta sphaeroplastigenens</name>
    <dbReference type="NCBI Taxonomy" id="1187066"/>
    <lineage>
        <taxon>Bacteria</taxon>
        <taxon>Pseudomonadati</taxon>
        <taxon>Spirochaetota</taxon>
        <taxon>Spirochaetia</taxon>
        <taxon>Spirochaetales</taxon>
        <taxon>Spirochaetaceae</taxon>
        <taxon>Alkalispirochaeta</taxon>
    </lineage>
</organism>
<feature type="region of interest" description="Disordered" evidence="1">
    <location>
        <begin position="330"/>
        <end position="352"/>
    </location>
</feature>
<comment type="caution">
    <text evidence="3">The sequence shown here is derived from an EMBL/GenBank/DDBJ whole genome shotgun (WGS) entry which is preliminary data.</text>
</comment>
<feature type="signal peptide" evidence="2">
    <location>
        <begin position="1"/>
        <end position="19"/>
    </location>
</feature>
<keyword evidence="4" id="KW-1185">Reference proteome</keyword>
<name>A0A2S4K0Z2_9SPIO</name>
<sequence length="444" mass="49851">MNRRRAPFFLISSVIVAMAAPALLAGDTRPGENPPPAEAPARTEEARQEVFAPFVSRLRVAVRDPQIRLTWRDSRDLPDGSYRIYRHTREITPDTFAGARLVHTAPGGVETYLDTPPEVGSYFYAVVAVGREGQEYPVFVPFRNKTIRPVRISRLDTEEDRAARVYDLVARPQDAVVVLRFSPSRGERELAVYRSLEPLLEQSDLAGATLLERIDSNTRRFVDHAIPGVAYYYGIFDTSLVERGTVEIVPGANVLTEAVQISLGERASPQLRLTSPPKRPAPLPMLELSSQAVPGSHRLIVRELPHQGRPQELNPETERILARLLEGAPREEPFSPKPRILPPERDPTAEGTERTVAQVITGHFERGDYAGTTKLLKNLLELPLSQDLEARVRFYLGQSLYFDGRREPAFAEFLLASRGDLSQEVRPWTEGILRRRAFQGRAEL</sequence>
<gene>
    <name evidence="3" type="ORF">AU468_00770</name>
</gene>
<protein>
    <recommendedName>
        <fullName evidence="5">Fibronectin type-III domain-containing protein</fullName>
    </recommendedName>
</protein>
<feature type="region of interest" description="Disordered" evidence="1">
    <location>
        <begin position="26"/>
        <end position="45"/>
    </location>
</feature>
<proteinExistence type="predicted"/>
<evidence type="ECO:0000256" key="1">
    <source>
        <dbReference type="SAM" id="MobiDB-lite"/>
    </source>
</evidence>
<feature type="compositionally biased region" description="Basic and acidic residues" evidence="1">
    <location>
        <begin position="342"/>
        <end position="352"/>
    </location>
</feature>
<dbReference type="Proteomes" id="UP000237350">
    <property type="component" value="Unassembled WGS sequence"/>
</dbReference>
<evidence type="ECO:0008006" key="5">
    <source>
        <dbReference type="Google" id="ProtNLM"/>
    </source>
</evidence>
<feature type="chain" id="PRO_5015453347" description="Fibronectin type-III domain-containing protein" evidence="2">
    <location>
        <begin position="20"/>
        <end position="444"/>
    </location>
</feature>
<accession>A0A2S4K0Z2</accession>
<dbReference type="OrthoDB" id="370759at2"/>
<keyword evidence="2" id="KW-0732">Signal</keyword>
<evidence type="ECO:0000256" key="2">
    <source>
        <dbReference type="SAM" id="SignalP"/>
    </source>
</evidence>
<evidence type="ECO:0000313" key="3">
    <source>
        <dbReference type="EMBL" id="POR05440.1"/>
    </source>
</evidence>
<dbReference type="AlphaFoldDB" id="A0A2S4K0Z2"/>
<dbReference type="RefSeq" id="WP_103679079.1">
    <property type="nucleotide sequence ID" value="NZ_LPWH01000002.1"/>
</dbReference>
<reference evidence="4" key="1">
    <citation type="submission" date="2015-12" db="EMBL/GenBank/DDBJ databases">
        <authorList>
            <person name="Lodha T.D."/>
            <person name="Chintalapati S."/>
            <person name="Chintalapati V.R."/>
            <person name="Sravanthi T."/>
        </authorList>
    </citation>
    <scope>NUCLEOTIDE SEQUENCE [LARGE SCALE GENOMIC DNA]</scope>
    <source>
        <strain evidence="4">JC133</strain>
    </source>
</reference>
<evidence type="ECO:0000313" key="4">
    <source>
        <dbReference type="Proteomes" id="UP000237350"/>
    </source>
</evidence>
<dbReference type="InterPro" id="IPR013783">
    <property type="entry name" value="Ig-like_fold"/>
</dbReference>
<dbReference type="EMBL" id="LPWH01000002">
    <property type="protein sequence ID" value="POR05440.1"/>
    <property type="molecule type" value="Genomic_DNA"/>
</dbReference>